<dbReference type="SUPFAM" id="SSF50969">
    <property type="entry name" value="YVTN repeat-like/Quinoprotein amine dehydrogenase"/>
    <property type="match status" value="1"/>
</dbReference>
<dbReference type="InterPro" id="IPR052956">
    <property type="entry name" value="Mesenchyme-surface_protein"/>
</dbReference>
<reference evidence="4 5" key="1">
    <citation type="submission" date="2016-03" db="EMBL/GenBank/DDBJ databases">
        <title>Deep-sea bacteria in the southern Pacific.</title>
        <authorList>
            <person name="Tang K."/>
        </authorList>
    </citation>
    <scope>NUCLEOTIDE SEQUENCE [LARGE SCALE GENOMIC DNA]</scope>
    <source>
        <strain evidence="4 5">JLT2016</strain>
    </source>
</reference>
<dbReference type="Pfam" id="PF22494">
    <property type="entry name" value="choice_anch_I"/>
    <property type="match status" value="1"/>
</dbReference>
<dbReference type="PANTHER" id="PTHR46928:SF1">
    <property type="entry name" value="MESENCHYME-SPECIFIC CELL SURFACE GLYCOPROTEIN"/>
    <property type="match status" value="1"/>
</dbReference>
<feature type="chain" id="PRO_5012278855" evidence="1">
    <location>
        <begin position="33"/>
        <end position="733"/>
    </location>
</feature>
<name>A0A1U7D419_9RHOB</name>
<evidence type="ECO:0000259" key="3">
    <source>
        <dbReference type="Pfam" id="PF22494"/>
    </source>
</evidence>
<evidence type="ECO:0000313" key="4">
    <source>
        <dbReference type="EMBL" id="APX22815.1"/>
    </source>
</evidence>
<dbReference type="KEGG" id="tpro:Ga0080559_TMP2019"/>
<dbReference type="EMBL" id="CP014796">
    <property type="protein sequence ID" value="APX22815.1"/>
    <property type="molecule type" value="Genomic_DNA"/>
</dbReference>
<feature type="domain" description="Phytase-like" evidence="2">
    <location>
        <begin position="458"/>
        <end position="716"/>
    </location>
</feature>
<organism evidence="4 5">
    <name type="scientific">Salipiger profundus</name>
    <dbReference type="NCBI Taxonomy" id="1229727"/>
    <lineage>
        <taxon>Bacteria</taxon>
        <taxon>Pseudomonadati</taxon>
        <taxon>Pseudomonadota</taxon>
        <taxon>Alphaproteobacteria</taxon>
        <taxon>Rhodobacterales</taxon>
        <taxon>Roseobacteraceae</taxon>
        <taxon>Salipiger</taxon>
    </lineage>
</organism>
<dbReference type="AlphaFoldDB" id="A0A1U7D419"/>
<dbReference type="Pfam" id="PF13449">
    <property type="entry name" value="Phytase-like"/>
    <property type="match status" value="1"/>
</dbReference>
<gene>
    <name evidence="4" type="ORF">Ga0080559_TMP2019</name>
</gene>
<dbReference type="STRING" id="1229727.Ga0080559_TMP2019"/>
<sequence length="733" mass="78513" precursor="true">MRRKAMRGTIRGQDMTFRTLCLTSVIALSAHAASAEMSFNRIASFATPDNMADGEDRSRVTSAEIIHATEDGNTLVYTDSPLGVIGRIDITDPAQPKPMGNIAMDGEPTAVAISGTTAFVGVNTSESYTDPSGKLVVLDAMSGEIAGECDLGGQPDSVALAPDGSFVTIAIENERDEDAGDGRVPQMPAGYVAILDVTDGMAQCDSLVKADVTGLAEIAPEDPEPEFVDVNGAGEIVVTLQENNHLVVLDRSGEVLSHFSAGAVDLEGIDATDERGALIFNESQQGRKREPDSVQWIDDEHFAIANEGDMDGGSRGFTVFSKDGTTVYESGTDFEKAVIQVGHYPDKRSDAKGAEPEGLEFASFDGTPYLFVMSERGSVVGVYDMTDPAAPVLTQMLPSGIAPEGIIAIPSRNLLATANEEDLVEDGGVRAHVMVYDYAEGAPQYPTLTSEGADELIGWGAISGMVAGDDGMIHAVNDSFYGFQPRIFTIDPSQTPARITAATDITRKGRPAQKLDLEGITTDGEGGFWLASEGRTDRVIPHALYHVDADGEIRDEIGLPAALLENEKRFGFEGITMVDGTLWMAVQREWADDPRDHVKLVNYDPETGEWGAVLYPKAAPEKGWVGLSEITAHGDHVYVIERDNQIGADVVTKKIYRIPLAEMQAAPLGGDLPVVSKEEVRDLVPDLQAWNGYVVDKIEGLAITEAGTAYVSTDNDGVDDSSGETFFWSFDLD</sequence>
<evidence type="ECO:0000259" key="2">
    <source>
        <dbReference type="Pfam" id="PF13449"/>
    </source>
</evidence>
<feature type="signal peptide" evidence="1">
    <location>
        <begin position="1"/>
        <end position="32"/>
    </location>
</feature>
<dbReference type="InterPro" id="IPR015943">
    <property type="entry name" value="WD40/YVTN_repeat-like_dom_sf"/>
</dbReference>
<evidence type="ECO:0000313" key="5">
    <source>
        <dbReference type="Proteomes" id="UP000186559"/>
    </source>
</evidence>
<proteinExistence type="predicted"/>
<dbReference type="InterPro" id="IPR027372">
    <property type="entry name" value="Phytase-like_dom"/>
</dbReference>
<evidence type="ECO:0000256" key="1">
    <source>
        <dbReference type="SAM" id="SignalP"/>
    </source>
</evidence>
<keyword evidence="1" id="KW-0732">Signal</keyword>
<dbReference type="SUPFAM" id="SSF63829">
    <property type="entry name" value="Calcium-dependent phosphotriesterase"/>
    <property type="match status" value="1"/>
</dbReference>
<dbReference type="PANTHER" id="PTHR46928">
    <property type="entry name" value="MESENCHYME-SPECIFIC CELL SURFACE GLYCOPROTEIN"/>
    <property type="match status" value="1"/>
</dbReference>
<keyword evidence="5" id="KW-1185">Reference proteome</keyword>
<dbReference type="Proteomes" id="UP000186559">
    <property type="component" value="Chromosome"/>
</dbReference>
<dbReference type="InterPro" id="IPR011044">
    <property type="entry name" value="Quino_amine_DH_bsu"/>
</dbReference>
<feature type="domain" description="Choice-of-anchor I" evidence="3">
    <location>
        <begin position="306"/>
        <end position="413"/>
    </location>
</feature>
<protein>
    <submittedName>
        <fullName evidence="4">Esterase-like activity of phytase</fullName>
    </submittedName>
</protein>
<dbReference type="InterPro" id="IPR055188">
    <property type="entry name" value="Choice_anch_I"/>
</dbReference>
<accession>A0A1U7D419</accession>
<dbReference type="Gene3D" id="2.130.10.10">
    <property type="entry name" value="YVTN repeat-like/Quinoprotein amine dehydrogenase"/>
    <property type="match status" value="1"/>
</dbReference>